<comment type="caution">
    <text evidence="2">The sequence shown here is derived from an EMBL/GenBank/DDBJ whole genome shotgun (WGS) entry which is preliminary data.</text>
</comment>
<organism evidence="2 3">
    <name type="scientific">candidate division TA06 bacterium ADurb.Bin417</name>
    <dbReference type="NCBI Taxonomy" id="1852828"/>
    <lineage>
        <taxon>Bacteria</taxon>
        <taxon>Bacteria division TA06</taxon>
    </lineage>
</organism>
<name>A0A1V5MIV2_UNCT6</name>
<reference evidence="2 3" key="1">
    <citation type="submission" date="2017-02" db="EMBL/GenBank/DDBJ databases">
        <title>Delving into the versatile metabolic prowess of the omnipresent phylum Bacteroidetes.</title>
        <authorList>
            <person name="Nobu M.K."/>
            <person name="Mei R."/>
            <person name="Narihiro T."/>
            <person name="Kuroda K."/>
            <person name="Liu W.-T."/>
        </authorList>
    </citation>
    <scope>NUCLEOTIDE SEQUENCE [LARGE SCALE GENOMIC DNA]</scope>
    <source>
        <strain evidence="2">ADurb.Bin417</strain>
    </source>
</reference>
<dbReference type="PANTHER" id="PTHR30093">
    <property type="entry name" value="GENERAL SECRETION PATHWAY PROTEIN G"/>
    <property type="match status" value="1"/>
</dbReference>
<sequence length="232" mass="26057">MRKRGFTLIELLVVIAIIAILAAMLLPALSKAQERARQATCTNNLKQIMLAVLMYMEDYNGWLPYHYGDGNGTGSVPGNWMWSLAHPSNAQYIKNLKVFICPSGKGFPKYYANWPQGYQWPGKYTYGIPYDGWAAMQKCTRFEAERKAAGAGVTIDRLPYAADSSRVVDGTWGGWTYYSITGVPSTANSLTTQYYPRAIHSGKVNMAFMDGHVETVSLDDMSYNTSLRTWWK</sequence>
<dbReference type="Proteomes" id="UP000485484">
    <property type="component" value="Unassembled WGS sequence"/>
</dbReference>
<dbReference type="Pfam" id="PF07596">
    <property type="entry name" value="SBP_bac_10"/>
    <property type="match status" value="1"/>
</dbReference>
<dbReference type="Pfam" id="PF07963">
    <property type="entry name" value="N_methyl"/>
    <property type="match status" value="1"/>
</dbReference>
<evidence type="ECO:0000259" key="1">
    <source>
        <dbReference type="Pfam" id="PF07596"/>
    </source>
</evidence>
<accession>A0A1V5MIV2</accession>
<dbReference type="Gene3D" id="3.30.700.10">
    <property type="entry name" value="Glycoprotein, Type 4 Pilin"/>
    <property type="match status" value="1"/>
</dbReference>
<evidence type="ECO:0000313" key="3">
    <source>
        <dbReference type="Proteomes" id="UP000485484"/>
    </source>
</evidence>
<proteinExistence type="predicted"/>
<gene>
    <name evidence="2" type="primary">pulG_5</name>
    <name evidence="2" type="ORF">BWY73_00459</name>
</gene>
<protein>
    <submittedName>
        <fullName evidence="2">Type II secretion system protein G</fullName>
    </submittedName>
</protein>
<dbReference type="AlphaFoldDB" id="A0A1V5MIV2"/>
<dbReference type="NCBIfam" id="TIGR02532">
    <property type="entry name" value="IV_pilin_GFxxxE"/>
    <property type="match status" value="1"/>
</dbReference>
<feature type="domain" description="DUF1559" evidence="1">
    <location>
        <begin position="31"/>
        <end position="83"/>
    </location>
</feature>
<evidence type="ECO:0000313" key="2">
    <source>
        <dbReference type="EMBL" id="OPZ93163.1"/>
    </source>
</evidence>
<dbReference type="NCBIfam" id="TIGR04294">
    <property type="entry name" value="pre_pil_HX9DG"/>
    <property type="match status" value="1"/>
</dbReference>
<dbReference type="InterPro" id="IPR045584">
    <property type="entry name" value="Pilin-like"/>
</dbReference>
<dbReference type="EMBL" id="MWAK01000041">
    <property type="protein sequence ID" value="OPZ93163.1"/>
    <property type="molecule type" value="Genomic_DNA"/>
</dbReference>
<dbReference type="PROSITE" id="PS00409">
    <property type="entry name" value="PROKAR_NTER_METHYL"/>
    <property type="match status" value="1"/>
</dbReference>
<dbReference type="SUPFAM" id="SSF54523">
    <property type="entry name" value="Pili subunits"/>
    <property type="match status" value="1"/>
</dbReference>
<dbReference type="InterPro" id="IPR011453">
    <property type="entry name" value="DUF1559"/>
</dbReference>
<dbReference type="InterPro" id="IPR027558">
    <property type="entry name" value="Pre_pil_HX9DG_C"/>
</dbReference>
<dbReference type="InterPro" id="IPR012902">
    <property type="entry name" value="N_methyl_site"/>
</dbReference>